<sequence>MLTAIKVMMVWPIEKPCPGISVNSGMRAPLK</sequence>
<name>A6GDC6_9BACT</name>
<comment type="caution">
    <text evidence="1">The sequence shown here is derived from an EMBL/GenBank/DDBJ whole genome shotgun (WGS) entry which is preliminary data.</text>
</comment>
<evidence type="ECO:0000313" key="2">
    <source>
        <dbReference type="Proteomes" id="UP000005801"/>
    </source>
</evidence>
<protein>
    <submittedName>
        <fullName evidence="1">Uncharacterized protein</fullName>
    </submittedName>
</protein>
<gene>
    <name evidence="1" type="ORF">PPSIR1_31318</name>
</gene>
<proteinExistence type="predicted"/>
<evidence type="ECO:0000313" key="1">
    <source>
        <dbReference type="EMBL" id="EDM76117.1"/>
    </source>
</evidence>
<accession>A6GDC6</accession>
<dbReference type="AlphaFoldDB" id="A6GDC6"/>
<dbReference type="Proteomes" id="UP000005801">
    <property type="component" value="Unassembled WGS sequence"/>
</dbReference>
<organism evidence="1 2">
    <name type="scientific">Plesiocystis pacifica SIR-1</name>
    <dbReference type="NCBI Taxonomy" id="391625"/>
    <lineage>
        <taxon>Bacteria</taxon>
        <taxon>Pseudomonadati</taxon>
        <taxon>Myxococcota</taxon>
        <taxon>Polyangia</taxon>
        <taxon>Nannocystales</taxon>
        <taxon>Nannocystaceae</taxon>
        <taxon>Plesiocystis</taxon>
    </lineage>
</organism>
<keyword evidence="2" id="KW-1185">Reference proteome</keyword>
<reference evidence="1 2" key="1">
    <citation type="submission" date="2007-06" db="EMBL/GenBank/DDBJ databases">
        <authorList>
            <person name="Shimkets L."/>
            <person name="Ferriera S."/>
            <person name="Johnson J."/>
            <person name="Kravitz S."/>
            <person name="Beeson K."/>
            <person name="Sutton G."/>
            <person name="Rogers Y.-H."/>
            <person name="Friedman R."/>
            <person name="Frazier M."/>
            <person name="Venter J.C."/>
        </authorList>
    </citation>
    <scope>NUCLEOTIDE SEQUENCE [LARGE SCALE GENOMIC DNA]</scope>
    <source>
        <strain evidence="1 2">SIR-1</strain>
    </source>
</reference>
<dbReference type="EMBL" id="ABCS01000072">
    <property type="protein sequence ID" value="EDM76117.1"/>
    <property type="molecule type" value="Genomic_DNA"/>
</dbReference>